<evidence type="ECO:0000256" key="1">
    <source>
        <dbReference type="SAM" id="Phobius"/>
    </source>
</evidence>
<keyword evidence="3" id="KW-1185">Reference proteome</keyword>
<feature type="transmembrane region" description="Helical" evidence="1">
    <location>
        <begin position="61"/>
        <end position="82"/>
    </location>
</feature>
<dbReference type="EMBL" id="CP093547">
    <property type="protein sequence ID" value="UNP29308.1"/>
    <property type="molecule type" value="Genomic_DNA"/>
</dbReference>
<dbReference type="RefSeq" id="WP_148649104.1">
    <property type="nucleotide sequence ID" value="NZ_CP011131.1"/>
</dbReference>
<protein>
    <recommendedName>
        <fullName evidence="4">Transmembrane protein</fullName>
    </recommendedName>
</protein>
<gene>
    <name evidence="2" type="ORF">MOV92_23040</name>
</gene>
<feature type="transmembrane region" description="Helical" evidence="1">
    <location>
        <begin position="94"/>
        <end position="113"/>
    </location>
</feature>
<feature type="transmembrane region" description="Helical" evidence="1">
    <location>
        <begin position="133"/>
        <end position="162"/>
    </location>
</feature>
<keyword evidence="1" id="KW-0812">Transmembrane</keyword>
<organism evidence="2 3">
    <name type="scientific">Lysobacter gummosus</name>
    <dbReference type="NCBI Taxonomy" id="262324"/>
    <lineage>
        <taxon>Bacteria</taxon>
        <taxon>Pseudomonadati</taxon>
        <taxon>Pseudomonadota</taxon>
        <taxon>Gammaproteobacteria</taxon>
        <taxon>Lysobacterales</taxon>
        <taxon>Lysobacteraceae</taxon>
        <taxon>Lysobacter</taxon>
    </lineage>
</organism>
<evidence type="ECO:0000313" key="3">
    <source>
        <dbReference type="Proteomes" id="UP000829194"/>
    </source>
</evidence>
<keyword evidence="1" id="KW-0472">Membrane</keyword>
<keyword evidence="1" id="KW-1133">Transmembrane helix</keyword>
<evidence type="ECO:0008006" key="4">
    <source>
        <dbReference type="Google" id="ProtNLM"/>
    </source>
</evidence>
<accession>A0ABY3X9Q1</accession>
<sequence length="168" mass="17490">MSDIDPYRPPAANIQRPDAADEERGMFGLPAIALASVVGSVFAGTVVIALNYAAQKQRGTAWAVALLIGPVLTTAMLTALLIGSRILHIAPVPLWLGAWLAQPLLMTALAALLQGKAIQQRMRAGRPMASNVLALVIAVALLPVLALLVAPVSALLMGAIWAGVTSMR</sequence>
<dbReference type="Proteomes" id="UP000829194">
    <property type="component" value="Chromosome"/>
</dbReference>
<name>A0ABY3X9Q1_9GAMM</name>
<feature type="transmembrane region" description="Helical" evidence="1">
    <location>
        <begin position="31"/>
        <end position="54"/>
    </location>
</feature>
<evidence type="ECO:0000313" key="2">
    <source>
        <dbReference type="EMBL" id="UNP29308.1"/>
    </source>
</evidence>
<reference evidence="2 3" key="1">
    <citation type="submission" date="2022-03" db="EMBL/GenBank/DDBJ databases">
        <title>Complete genome sequence of Lysobacter capsici VKM B-2533 and Lysobacter gummosus 10.1.1, promising sources of lytic agents.</title>
        <authorList>
            <person name="Tarlachkov S.V."/>
            <person name="Kudryakova I.V."/>
            <person name="Afoshin A.S."/>
            <person name="Leontyevskaya E.A."/>
            <person name="Leontyevskaya N.V."/>
        </authorList>
    </citation>
    <scope>NUCLEOTIDE SEQUENCE [LARGE SCALE GENOMIC DNA]</scope>
    <source>
        <strain evidence="2 3">10.1.1</strain>
    </source>
</reference>
<proteinExistence type="predicted"/>